<reference evidence="2 3" key="1">
    <citation type="submission" date="2023-03" db="EMBL/GenBank/DDBJ databases">
        <title>Muricauda XX sp. nov. and Muricauda XXX sp. nov., two novel species isolated from Okinawa Trough.</title>
        <authorList>
            <person name="Cao W."/>
            <person name="Deng X."/>
        </authorList>
    </citation>
    <scope>NUCLEOTIDE SEQUENCE [LARGE SCALE GENOMIC DNA]</scope>
    <source>
        <strain evidence="2 3">81s02</strain>
    </source>
</reference>
<accession>A0ABT5XL47</accession>
<gene>
    <name evidence="2" type="ORF">PY091_05230</name>
</gene>
<protein>
    <submittedName>
        <fullName evidence="2">Uncharacterized protein</fullName>
    </submittedName>
</protein>
<feature type="region of interest" description="Disordered" evidence="1">
    <location>
        <begin position="1"/>
        <end position="21"/>
    </location>
</feature>
<keyword evidence="3" id="KW-1185">Reference proteome</keyword>
<proteinExistence type="predicted"/>
<dbReference type="RefSeq" id="WP_275648642.1">
    <property type="nucleotide sequence ID" value="NZ_JARFVA010000001.1"/>
</dbReference>
<organism evidence="2 3">
    <name type="scientific">Flagellimonas okinawensis</name>
    <dbReference type="NCBI Taxonomy" id="3031324"/>
    <lineage>
        <taxon>Bacteria</taxon>
        <taxon>Pseudomonadati</taxon>
        <taxon>Bacteroidota</taxon>
        <taxon>Flavobacteriia</taxon>
        <taxon>Flavobacteriales</taxon>
        <taxon>Flavobacteriaceae</taxon>
        <taxon>Flagellimonas</taxon>
    </lineage>
</organism>
<sequence length="103" mass="12019">MANTTGKKFGGRRKGTPNKKTEALRARVENLIDDNWDKIQNDLKELSGKERVDTIVKLLEYSLPKLSRTEFQEVSTVEELLMMTPEERRERIQELRSKLKKVS</sequence>
<dbReference type="Proteomes" id="UP001217083">
    <property type="component" value="Unassembled WGS sequence"/>
</dbReference>
<evidence type="ECO:0000313" key="3">
    <source>
        <dbReference type="Proteomes" id="UP001217083"/>
    </source>
</evidence>
<name>A0ABT5XL47_9FLAO</name>
<dbReference type="EMBL" id="JARFVA010000001">
    <property type="protein sequence ID" value="MDF0706609.1"/>
    <property type="molecule type" value="Genomic_DNA"/>
</dbReference>
<evidence type="ECO:0000256" key="1">
    <source>
        <dbReference type="SAM" id="MobiDB-lite"/>
    </source>
</evidence>
<evidence type="ECO:0000313" key="2">
    <source>
        <dbReference type="EMBL" id="MDF0706609.1"/>
    </source>
</evidence>
<comment type="caution">
    <text evidence="2">The sequence shown here is derived from an EMBL/GenBank/DDBJ whole genome shotgun (WGS) entry which is preliminary data.</text>
</comment>